<evidence type="ECO:0000259" key="1">
    <source>
        <dbReference type="PROSITE" id="PS50181"/>
    </source>
</evidence>
<protein>
    <recommendedName>
        <fullName evidence="1">F-box domain-containing protein</fullName>
    </recommendedName>
</protein>
<evidence type="ECO:0000313" key="2">
    <source>
        <dbReference type="EMBL" id="PIC41732.1"/>
    </source>
</evidence>
<accession>A0A2G5UQB2</accession>
<keyword evidence="3" id="KW-1185">Reference proteome</keyword>
<proteinExistence type="predicted"/>
<name>A0A2G5UQB2_9PELO</name>
<dbReference type="PANTHER" id="PTHR21503:SF8">
    <property type="entry name" value="F-BOX ASSOCIATED DOMAIN-CONTAINING PROTEIN-RELATED"/>
    <property type="match status" value="1"/>
</dbReference>
<dbReference type="PANTHER" id="PTHR21503">
    <property type="entry name" value="F-BOX-CONTAINING HYPOTHETICAL PROTEIN C.ELEGANS"/>
    <property type="match status" value="1"/>
</dbReference>
<dbReference type="Pfam" id="PF00646">
    <property type="entry name" value="F-box"/>
    <property type="match status" value="1"/>
</dbReference>
<dbReference type="EMBL" id="PDUG01000003">
    <property type="protein sequence ID" value="PIC41732.1"/>
    <property type="molecule type" value="Genomic_DNA"/>
</dbReference>
<evidence type="ECO:0000313" key="3">
    <source>
        <dbReference type="Proteomes" id="UP000230233"/>
    </source>
</evidence>
<dbReference type="AlphaFoldDB" id="A0A2G5UQB2"/>
<dbReference type="PROSITE" id="PS50181">
    <property type="entry name" value="FBOX"/>
    <property type="match status" value="1"/>
</dbReference>
<sequence>MELSKYPNVVHKEIFDNLTTWDLILLSFVSKNMKKLIKSSQTNRFKNVSRIVYSYGGYRDRMVYTPDKTSYDSINVWIRKKTEEVSILKMIERQVDAENDSFQLNAAGKRYDLESGDQDNCPVLSFLPMNKASAIESIHNCLFNFFGDSIEYHWVARDHKLFIPPPLQNVSVCLSIENLDNV</sequence>
<gene>
    <name evidence="2" type="primary">Cnig_chr_III.g9044</name>
    <name evidence="2" type="ORF">B9Z55_009044</name>
</gene>
<dbReference type="Proteomes" id="UP000230233">
    <property type="component" value="Chromosome III"/>
</dbReference>
<comment type="caution">
    <text evidence="2">The sequence shown here is derived from an EMBL/GenBank/DDBJ whole genome shotgun (WGS) entry which is preliminary data.</text>
</comment>
<feature type="domain" description="F-box" evidence="1">
    <location>
        <begin position="1"/>
        <end position="48"/>
    </location>
</feature>
<organism evidence="2 3">
    <name type="scientific">Caenorhabditis nigoni</name>
    <dbReference type="NCBI Taxonomy" id="1611254"/>
    <lineage>
        <taxon>Eukaryota</taxon>
        <taxon>Metazoa</taxon>
        <taxon>Ecdysozoa</taxon>
        <taxon>Nematoda</taxon>
        <taxon>Chromadorea</taxon>
        <taxon>Rhabditida</taxon>
        <taxon>Rhabditina</taxon>
        <taxon>Rhabditomorpha</taxon>
        <taxon>Rhabditoidea</taxon>
        <taxon>Rhabditidae</taxon>
        <taxon>Peloderinae</taxon>
        <taxon>Caenorhabditis</taxon>
    </lineage>
</organism>
<dbReference type="OrthoDB" id="5904568at2759"/>
<reference evidence="3" key="1">
    <citation type="submission" date="2017-10" db="EMBL/GenBank/DDBJ databases">
        <title>Rapid genome shrinkage in a self-fertile nematode reveals novel sperm competition proteins.</title>
        <authorList>
            <person name="Yin D."/>
            <person name="Schwarz E.M."/>
            <person name="Thomas C.G."/>
            <person name="Felde R.L."/>
            <person name="Korf I.F."/>
            <person name="Cutter A.D."/>
            <person name="Schartner C.M."/>
            <person name="Ralston E.J."/>
            <person name="Meyer B.J."/>
            <person name="Haag E.S."/>
        </authorList>
    </citation>
    <scope>NUCLEOTIDE SEQUENCE [LARGE SCALE GENOMIC DNA]</scope>
    <source>
        <strain evidence="3">JU1422</strain>
    </source>
</reference>
<dbReference type="InterPro" id="IPR001810">
    <property type="entry name" value="F-box_dom"/>
</dbReference>